<dbReference type="InterPro" id="IPR050316">
    <property type="entry name" value="Tyrosinase/Hemocyanin"/>
</dbReference>
<keyword evidence="1" id="KW-0479">Metal-binding</keyword>
<dbReference type="Gene3D" id="1.10.1280.10">
    <property type="entry name" value="Di-copper center containing domain from catechol oxidase"/>
    <property type="match status" value="1"/>
</dbReference>
<dbReference type="SUPFAM" id="SSF48056">
    <property type="entry name" value="Di-copper centre-containing domain"/>
    <property type="match status" value="1"/>
</dbReference>
<dbReference type="GO" id="GO:0016491">
    <property type="term" value="F:oxidoreductase activity"/>
    <property type="evidence" value="ECO:0007669"/>
    <property type="project" value="InterPro"/>
</dbReference>
<evidence type="ECO:0000313" key="5">
    <source>
        <dbReference type="EnsemblProtists" id="PYU1_T002371"/>
    </source>
</evidence>
<evidence type="ECO:0000256" key="2">
    <source>
        <dbReference type="ARBA" id="ARBA00023008"/>
    </source>
</evidence>
<evidence type="ECO:0000313" key="6">
    <source>
        <dbReference type="Proteomes" id="UP000019132"/>
    </source>
</evidence>
<dbReference type="Proteomes" id="UP000019132">
    <property type="component" value="Unassembled WGS sequence"/>
</dbReference>
<accession>K3WBN0</accession>
<evidence type="ECO:0000256" key="1">
    <source>
        <dbReference type="ARBA" id="ARBA00022723"/>
    </source>
</evidence>
<dbReference type="VEuPathDB" id="FungiDB:PYU1_G002368"/>
<dbReference type="EnsemblProtists" id="PYU1_T002371">
    <property type="protein sequence ID" value="PYU1_T002371"/>
    <property type="gene ID" value="PYU1_G002368"/>
</dbReference>
<dbReference type="HOGENOM" id="CLU_018031_3_0_1"/>
<name>K3WBN0_GLOUD</name>
<dbReference type="PANTHER" id="PTHR11474">
    <property type="entry name" value="TYROSINASE FAMILY MEMBER"/>
    <property type="match status" value="1"/>
</dbReference>
<feature type="chain" id="PRO_5003871782" description="Tyrosinase copper-binding domain-containing protein" evidence="3">
    <location>
        <begin position="28"/>
        <end position="495"/>
    </location>
</feature>
<dbReference type="AlphaFoldDB" id="K3WBN0"/>
<dbReference type="InterPro" id="IPR008922">
    <property type="entry name" value="Di-copper_centre_dom_sf"/>
</dbReference>
<evidence type="ECO:0000256" key="3">
    <source>
        <dbReference type="SAM" id="SignalP"/>
    </source>
</evidence>
<sequence length="495" mass="54418">MRISRFLFLVLAAVVLTVAARIDGVHAKPDTIRVRKNWEQLSASERDVYLSAVGDAMQSGKHLLFTRIYLSANGLGRVGATCGAPAWYRKFLYGYENMLRSLDTKYANVTLPYWNFFQDSAKRMSSRSTCADIQSCSQFLQDFGGSQGGDYKGVYMIQDKFIKGNCVKSGIAKYACTDVTGKNCEHCLPRGDWDIDLSTFEFGASAFPEVLRHAAKSNTSIETLRDSMETRFHFNLHNLLGGVYETRAAPFDPIFFGHYSMMDLIYHLFQGCENVSALTGSCTANYGDPVISPTATIPMQLEGKAVEDHEESAPYFAGVGTTFADFDVTTDYEIDPFLEILLREFSHGRCTKEGAPSLRWTTTNLMEKDTNITEGFAHAMAVCGDCPFTGDTNDEAPFTAVTCELMARAQNGVFTNFSSPIRSTFKASPDLLPSCINVLAGIATKAVQLNITTECKNAILSETGESTADFVVKTKGFAVVTRGLDGGIKFLHATK</sequence>
<organism evidence="5 6">
    <name type="scientific">Globisporangium ultimum (strain ATCC 200006 / CBS 805.95 / DAOM BR144)</name>
    <name type="common">Pythium ultimum</name>
    <dbReference type="NCBI Taxonomy" id="431595"/>
    <lineage>
        <taxon>Eukaryota</taxon>
        <taxon>Sar</taxon>
        <taxon>Stramenopiles</taxon>
        <taxon>Oomycota</taxon>
        <taxon>Peronosporomycetes</taxon>
        <taxon>Pythiales</taxon>
        <taxon>Pythiaceae</taxon>
        <taxon>Globisporangium</taxon>
    </lineage>
</organism>
<feature type="signal peptide" evidence="3">
    <location>
        <begin position="1"/>
        <end position="27"/>
    </location>
</feature>
<evidence type="ECO:0000259" key="4">
    <source>
        <dbReference type="Pfam" id="PF00264"/>
    </source>
</evidence>
<dbReference type="InParanoid" id="K3WBN0"/>
<dbReference type="InterPro" id="IPR002227">
    <property type="entry name" value="Tyrosinase_Cu-bd"/>
</dbReference>
<proteinExistence type="predicted"/>
<feature type="domain" description="Tyrosinase copper-binding" evidence="4">
    <location>
        <begin position="85"/>
        <end position="270"/>
    </location>
</feature>
<reference evidence="6" key="1">
    <citation type="journal article" date="2010" name="Genome Biol.">
        <title>Genome sequence of the necrotrophic plant pathogen Pythium ultimum reveals original pathogenicity mechanisms and effector repertoire.</title>
        <authorList>
            <person name="Levesque C.A."/>
            <person name="Brouwer H."/>
            <person name="Cano L."/>
            <person name="Hamilton J.P."/>
            <person name="Holt C."/>
            <person name="Huitema E."/>
            <person name="Raffaele S."/>
            <person name="Robideau G.P."/>
            <person name="Thines M."/>
            <person name="Win J."/>
            <person name="Zerillo M.M."/>
            <person name="Beakes G.W."/>
            <person name="Boore J.L."/>
            <person name="Busam D."/>
            <person name="Dumas B."/>
            <person name="Ferriera S."/>
            <person name="Fuerstenberg S.I."/>
            <person name="Gachon C.M."/>
            <person name="Gaulin E."/>
            <person name="Govers F."/>
            <person name="Grenville-Briggs L."/>
            <person name="Horner N."/>
            <person name="Hostetler J."/>
            <person name="Jiang R.H."/>
            <person name="Johnson J."/>
            <person name="Krajaejun T."/>
            <person name="Lin H."/>
            <person name="Meijer H.J."/>
            <person name="Moore B."/>
            <person name="Morris P."/>
            <person name="Phuntmart V."/>
            <person name="Puiu D."/>
            <person name="Shetty J."/>
            <person name="Stajich J.E."/>
            <person name="Tripathy S."/>
            <person name="Wawra S."/>
            <person name="van West P."/>
            <person name="Whitty B.R."/>
            <person name="Coutinho P.M."/>
            <person name="Henrissat B."/>
            <person name="Martin F."/>
            <person name="Thomas P.D."/>
            <person name="Tyler B.M."/>
            <person name="De Vries R.P."/>
            <person name="Kamoun S."/>
            <person name="Yandell M."/>
            <person name="Tisserat N."/>
            <person name="Buell C.R."/>
        </authorList>
    </citation>
    <scope>NUCLEOTIDE SEQUENCE</scope>
    <source>
        <strain evidence="6">DAOM:BR144</strain>
    </source>
</reference>
<dbReference type="OMA" id="WAAYSND"/>
<keyword evidence="6" id="KW-1185">Reference proteome</keyword>
<reference evidence="6" key="2">
    <citation type="submission" date="2010-04" db="EMBL/GenBank/DDBJ databases">
        <authorList>
            <person name="Buell R."/>
            <person name="Hamilton J."/>
            <person name="Hostetler J."/>
        </authorList>
    </citation>
    <scope>NUCLEOTIDE SEQUENCE [LARGE SCALE GENOMIC DNA]</scope>
    <source>
        <strain evidence="6">DAOM:BR144</strain>
    </source>
</reference>
<dbReference type="Pfam" id="PF00264">
    <property type="entry name" value="Tyrosinase"/>
    <property type="match status" value="1"/>
</dbReference>
<dbReference type="eggNOG" id="ENOG502RTMX">
    <property type="taxonomic scope" value="Eukaryota"/>
</dbReference>
<dbReference type="GO" id="GO:0046872">
    <property type="term" value="F:metal ion binding"/>
    <property type="evidence" value="ECO:0007669"/>
    <property type="project" value="UniProtKB-KW"/>
</dbReference>
<dbReference type="PANTHER" id="PTHR11474:SF126">
    <property type="entry name" value="TYROSINASE-LIKE PROTEIN TYR-1-RELATED"/>
    <property type="match status" value="1"/>
</dbReference>
<keyword evidence="3" id="KW-0732">Signal</keyword>
<keyword evidence="2" id="KW-0186">Copper</keyword>
<reference evidence="5" key="3">
    <citation type="submission" date="2014-11" db="UniProtKB">
        <authorList>
            <consortium name="EnsemblProtists"/>
        </authorList>
    </citation>
    <scope>IDENTIFICATION</scope>
    <source>
        <strain evidence="5">DAOM BR144</strain>
    </source>
</reference>
<protein>
    <recommendedName>
        <fullName evidence="4">Tyrosinase copper-binding domain-containing protein</fullName>
    </recommendedName>
</protein>